<proteinExistence type="predicted"/>
<comment type="caution">
    <text evidence="1">The sequence shown here is derived from an EMBL/GenBank/DDBJ whole genome shotgun (WGS) entry which is preliminary data.</text>
</comment>
<reference evidence="1 2" key="1">
    <citation type="submission" date="2017-11" db="EMBL/GenBank/DDBJ databases">
        <title>Understudied soil microbes with underappreciated capabilities: Untangling the Clostridium saccharolyticum group.</title>
        <authorList>
            <person name="Leschine S."/>
        </authorList>
    </citation>
    <scope>NUCLEOTIDE SEQUENCE [LARGE SCALE GENOMIC DNA]</scope>
    <source>
        <strain evidence="1 2">18A</strain>
    </source>
</reference>
<name>A0A2M8Z119_9FIRM</name>
<dbReference type="AlphaFoldDB" id="A0A2M8Z119"/>
<evidence type="ECO:0000313" key="2">
    <source>
        <dbReference type="Proteomes" id="UP000231092"/>
    </source>
</evidence>
<organism evidence="1 2">
    <name type="scientific">[Clostridium] celerecrescens 18A</name>
    <dbReference type="NCBI Taxonomy" id="1286362"/>
    <lineage>
        <taxon>Bacteria</taxon>
        <taxon>Bacillati</taxon>
        <taxon>Bacillota</taxon>
        <taxon>Clostridia</taxon>
        <taxon>Lachnospirales</taxon>
        <taxon>Lachnospiraceae</taxon>
        <taxon>Lacrimispora</taxon>
    </lineage>
</organism>
<evidence type="ECO:0000313" key="1">
    <source>
        <dbReference type="EMBL" id="PJJ27133.1"/>
    </source>
</evidence>
<dbReference type="RefSeq" id="WP_157803102.1">
    <property type="nucleotide sequence ID" value="NZ_PGET01000001.1"/>
</dbReference>
<dbReference type="Proteomes" id="UP000231092">
    <property type="component" value="Unassembled WGS sequence"/>
</dbReference>
<gene>
    <name evidence="1" type="ORF">H171_0585</name>
</gene>
<accession>A0A2M8Z119</accession>
<sequence>MVIFEMKIGNTIVRGHDDCVVRTAAERQEILDNVGRIAAGIYHDKEKKQKEGTG</sequence>
<protein>
    <submittedName>
        <fullName evidence="1">Uncharacterized protein</fullName>
    </submittedName>
</protein>
<dbReference type="EMBL" id="PGET01000001">
    <property type="protein sequence ID" value="PJJ27133.1"/>
    <property type="molecule type" value="Genomic_DNA"/>
</dbReference>